<dbReference type="RefSeq" id="WP_272650312.1">
    <property type="nucleotide sequence ID" value="NZ_JAZDDG010000002.1"/>
</dbReference>
<sequence length="227" mass="25720">MKISKISIAFLFISTTFSLFSQPNTYAKGDEGSIQIGNLDVPFLRVSQTSGNKIVGSIYLNEEWEQGTITDFTNKKKVKLLARFNAYHNEIEILKEKNIIALYPAKGIDVFLNGKKFIPLKLDNKKKPIFAEILVNGKHNLYKVYDINIKKAPTDAKLLNIESVDRVVITSDLYFQEENGNVSKLPSNKKSIKQKLPSSFLDIAKKEKLSLKKEDDLVMLFSLVNSQ</sequence>
<evidence type="ECO:0000313" key="2">
    <source>
        <dbReference type="EMBL" id="MEE1975491.1"/>
    </source>
</evidence>
<reference evidence="2 3" key="1">
    <citation type="submission" date="2024-01" db="EMBL/GenBank/DDBJ databases">
        <title>Maribacter spp. originated from different algae showed divergent polysaccharides utilization ability.</title>
        <authorList>
            <person name="Wang H."/>
            <person name="Wu Y."/>
        </authorList>
    </citation>
    <scope>NUCLEOTIDE SEQUENCE [LARGE SCALE GENOMIC DNA]</scope>
    <source>
        <strain evidence="2 3">PR1</strain>
    </source>
</reference>
<gene>
    <name evidence="2" type="ORF">V1I91_05395</name>
</gene>
<dbReference type="Proteomes" id="UP001356308">
    <property type="component" value="Unassembled WGS sequence"/>
</dbReference>
<feature type="chain" id="PRO_5046276210" evidence="1">
    <location>
        <begin position="22"/>
        <end position="227"/>
    </location>
</feature>
<evidence type="ECO:0000256" key="1">
    <source>
        <dbReference type="SAM" id="SignalP"/>
    </source>
</evidence>
<organism evidence="2 3">
    <name type="scientific">Maribacter cobaltidurans</name>
    <dbReference type="NCBI Taxonomy" id="1178778"/>
    <lineage>
        <taxon>Bacteria</taxon>
        <taxon>Pseudomonadati</taxon>
        <taxon>Bacteroidota</taxon>
        <taxon>Flavobacteriia</taxon>
        <taxon>Flavobacteriales</taxon>
        <taxon>Flavobacteriaceae</taxon>
        <taxon>Maribacter</taxon>
    </lineage>
</organism>
<proteinExistence type="predicted"/>
<name>A0ABU7IRS8_9FLAO</name>
<accession>A0ABU7IRS8</accession>
<evidence type="ECO:0000313" key="3">
    <source>
        <dbReference type="Proteomes" id="UP001356308"/>
    </source>
</evidence>
<comment type="caution">
    <text evidence="2">The sequence shown here is derived from an EMBL/GenBank/DDBJ whole genome shotgun (WGS) entry which is preliminary data.</text>
</comment>
<protein>
    <submittedName>
        <fullName evidence="2">Uncharacterized protein</fullName>
    </submittedName>
</protein>
<dbReference type="EMBL" id="JAZDDG010000002">
    <property type="protein sequence ID" value="MEE1975491.1"/>
    <property type="molecule type" value="Genomic_DNA"/>
</dbReference>
<keyword evidence="3" id="KW-1185">Reference proteome</keyword>
<feature type="signal peptide" evidence="1">
    <location>
        <begin position="1"/>
        <end position="21"/>
    </location>
</feature>
<keyword evidence="1" id="KW-0732">Signal</keyword>